<name>B9S560_RICCO</name>
<reference evidence="2" key="1">
    <citation type="journal article" date="2010" name="Nat. Biotechnol.">
        <title>Draft genome sequence of the oilseed species Ricinus communis.</title>
        <authorList>
            <person name="Chan A.P."/>
            <person name="Crabtree J."/>
            <person name="Zhao Q."/>
            <person name="Lorenzi H."/>
            <person name="Orvis J."/>
            <person name="Puiu D."/>
            <person name="Melake-Berhan A."/>
            <person name="Jones K.M."/>
            <person name="Redman J."/>
            <person name="Chen G."/>
            <person name="Cahoon E.B."/>
            <person name="Gedil M."/>
            <person name="Stanke M."/>
            <person name="Haas B.J."/>
            <person name="Wortman J.R."/>
            <person name="Fraser-Liggett C.M."/>
            <person name="Ravel J."/>
            <person name="Rabinowicz P.D."/>
        </authorList>
    </citation>
    <scope>NUCLEOTIDE SEQUENCE [LARGE SCALE GENOMIC DNA]</scope>
    <source>
        <strain evidence="2">cv. Hale</strain>
    </source>
</reference>
<sequence>MSPCKLRYIEHRKNTLKKSDSCSQWWTFELVSGIAGIKVDLVIHHGGSILRANQTNMLEVKRRNKAKKQKIESHSTKQPSRSGVLDSAELIKKFSIRKNSKGKGVANSTVDAKGKGVDTYMSSFDMFRMQRPCLDAFFTSSPNFFCATKEMVRSSIQLVYINAPVNRERQHSSQPSRTEKGNAGEGCKDSIIIMFPILWTINENPRHLYGGYKNKGQSNNGKAEKSISKASKSSQISTTVSLILTRDYLDATFKGRGLQWNGTPAISLSQLQAKRNNRSSNLTDKPI</sequence>
<gene>
    <name evidence="1" type="ORF">RCOM_1721510</name>
</gene>
<evidence type="ECO:0000313" key="1">
    <source>
        <dbReference type="EMBL" id="EEF41280.1"/>
    </source>
</evidence>
<dbReference type="InParanoid" id="B9S560"/>
<dbReference type="AlphaFoldDB" id="B9S560"/>
<dbReference type="EMBL" id="EQ973868">
    <property type="protein sequence ID" value="EEF41280.1"/>
    <property type="molecule type" value="Genomic_DNA"/>
</dbReference>
<accession>B9S560</accession>
<proteinExistence type="predicted"/>
<organism evidence="1 2">
    <name type="scientific">Ricinus communis</name>
    <name type="common">Castor bean</name>
    <dbReference type="NCBI Taxonomy" id="3988"/>
    <lineage>
        <taxon>Eukaryota</taxon>
        <taxon>Viridiplantae</taxon>
        <taxon>Streptophyta</taxon>
        <taxon>Embryophyta</taxon>
        <taxon>Tracheophyta</taxon>
        <taxon>Spermatophyta</taxon>
        <taxon>Magnoliopsida</taxon>
        <taxon>eudicotyledons</taxon>
        <taxon>Gunneridae</taxon>
        <taxon>Pentapetalae</taxon>
        <taxon>rosids</taxon>
        <taxon>fabids</taxon>
        <taxon>Malpighiales</taxon>
        <taxon>Euphorbiaceae</taxon>
        <taxon>Acalyphoideae</taxon>
        <taxon>Acalypheae</taxon>
        <taxon>Ricinus</taxon>
    </lineage>
</organism>
<evidence type="ECO:0000313" key="2">
    <source>
        <dbReference type="Proteomes" id="UP000008311"/>
    </source>
</evidence>
<keyword evidence="2" id="KW-1185">Reference proteome</keyword>
<dbReference type="Proteomes" id="UP000008311">
    <property type="component" value="Unassembled WGS sequence"/>
</dbReference>
<protein>
    <submittedName>
        <fullName evidence="1">Uncharacterized protein</fullName>
    </submittedName>
</protein>